<proteinExistence type="predicted"/>
<sequence length="68" mass="7479">MLLRATAVAIVCAAVLPGCVVPPAHPPQPAPVAEVRPPPPASGYHWVHGRYVWADGRWVWVRGYWVQD</sequence>
<dbReference type="AlphaFoldDB" id="A0A4V5PJG1"/>
<dbReference type="Proteomes" id="UP000305539">
    <property type="component" value="Unassembled WGS sequence"/>
</dbReference>
<reference evidence="2 3" key="1">
    <citation type="submission" date="2019-04" db="EMBL/GenBank/DDBJ databases">
        <title>Trinickia sp. 7GSK02, isolated from subtropical forest soil.</title>
        <authorList>
            <person name="Gao Z.-H."/>
            <person name="Qiu L.-H."/>
        </authorList>
    </citation>
    <scope>NUCLEOTIDE SEQUENCE [LARGE SCALE GENOMIC DNA]</scope>
    <source>
        <strain evidence="2 3">7GSK02</strain>
    </source>
</reference>
<evidence type="ECO:0000313" key="2">
    <source>
        <dbReference type="EMBL" id="TKC91250.1"/>
    </source>
</evidence>
<feature type="chain" id="PRO_5020184286" description="YXWGXW repeat-containing protein" evidence="1">
    <location>
        <begin position="21"/>
        <end position="68"/>
    </location>
</feature>
<organism evidence="2 3">
    <name type="scientific">Trinickia terrae</name>
    <dbReference type="NCBI Taxonomy" id="2571161"/>
    <lineage>
        <taxon>Bacteria</taxon>
        <taxon>Pseudomonadati</taxon>
        <taxon>Pseudomonadota</taxon>
        <taxon>Betaproteobacteria</taxon>
        <taxon>Burkholderiales</taxon>
        <taxon>Burkholderiaceae</taxon>
        <taxon>Trinickia</taxon>
    </lineage>
</organism>
<evidence type="ECO:0000256" key="1">
    <source>
        <dbReference type="SAM" id="SignalP"/>
    </source>
</evidence>
<comment type="caution">
    <text evidence="2">The sequence shown here is derived from an EMBL/GenBank/DDBJ whole genome shotgun (WGS) entry which is preliminary data.</text>
</comment>
<evidence type="ECO:0008006" key="4">
    <source>
        <dbReference type="Google" id="ProtNLM"/>
    </source>
</evidence>
<name>A0A4V5PJG1_9BURK</name>
<feature type="signal peptide" evidence="1">
    <location>
        <begin position="1"/>
        <end position="20"/>
    </location>
</feature>
<evidence type="ECO:0000313" key="3">
    <source>
        <dbReference type="Proteomes" id="UP000305539"/>
    </source>
</evidence>
<accession>A0A4V5PJG1</accession>
<gene>
    <name evidence="2" type="ORF">FAZ69_07505</name>
</gene>
<protein>
    <recommendedName>
        <fullName evidence="4">YXWGXW repeat-containing protein</fullName>
    </recommendedName>
</protein>
<keyword evidence="3" id="KW-1185">Reference proteome</keyword>
<keyword evidence="1" id="KW-0732">Signal</keyword>
<dbReference type="EMBL" id="SWJE01000003">
    <property type="protein sequence ID" value="TKC91250.1"/>
    <property type="molecule type" value="Genomic_DNA"/>
</dbReference>